<organism evidence="2 3">
    <name type="scientific">Gryllotalpicola reticulitermitis</name>
    <dbReference type="NCBI Taxonomy" id="1184153"/>
    <lineage>
        <taxon>Bacteria</taxon>
        <taxon>Bacillati</taxon>
        <taxon>Actinomycetota</taxon>
        <taxon>Actinomycetes</taxon>
        <taxon>Micrococcales</taxon>
        <taxon>Microbacteriaceae</taxon>
        <taxon>Gryllotalpicola</taxon>
    </lineage>
</organism>
<sequence>MSNQHPLTVQQMHRILDLAIAHSSAVRDIQYTDSNGPRDYTAEDAAWGDFCAYVTELCNPDQLLRYVLSPRPEQPGQPAAEPPVNGWSPEDYDGWQDAPVDPASLIDTDCRQ</sequence>
<feature type="region of interest" description="Disordered" evidence="1">
    <location>
        <begin position="69"/>
        <end position="112"/>
    </location>
</feature>
<evidence type="ECO:0000313" key="2">
    <source>
        <dbReference type="EMBL" id="MFC4244744.1"/>
    </source>
</evidence>
<keyword evidence="3" id="KW-1185">Reference proteome</keyword>
<dbReference type="EMBL" id="JBHSCN010000006">
    <property type="protein sequence ID" value="MFC4244744.1"/>
    <property type="molecule type" value="Genomic_DNA"/>
</dbReference>
<comment type="caution">
    <text evidence="2">The sequence shown here is derived from an EMBL/GenBank/DDBJ whole genome shotgun (WGS) entry which is preliminary data.</text>
</comment>
<gene>
    <name evidence="2" type="ORF">ACFOYW_15325</name>
</gene>
<accession>A0ABV8QA90</accession>
<evidence type="ECO:0000256" key="1">
    <source>
        <dbReference type="SAM" id="MobiDB-lite"/>
    </source>
</evidence>
<proteinExistence type="predicted"/>
<feature type="compositionally biased region" description="Low complexity" evidence="1">
    <location>
        <begin position="70"/>
        <end position="83"/>
    </location>
</feature>
<dbReference type="RefSeq" id="WP_390230768.1">
    <property type="nucleotide sequence ID" value="NZ_JBHSCN010000006.1"/>
</dbReference>
<reference evidence="3" key="1">
    <citation type="journal article" date="2019" name="Int. J. Syst. Evol. Microbiol.">
        <title>The Global Catalogue of Microorganisms (GCM) 10K type strain sequencing project: providing services to taxonomists for standard genome sequencing and annotation.</title>
        <authorList>
            <consortium name="The Broad Institute Genomics Platform"/>
            <consortium name="The Broad Institute Genome Sequencing Center for Infectious Disease"/>
            <person name="Wu L."/>
            <person name="Ma J."/>
        </authorList>
    </citation>
    <scope>NUCLEOTIDE SEQUENCE [LARGE SCALE GENOMIC DNA]</scope>
    <source>
        <strain evidence="3">CGMCC 1.10363</strain>
    </source>
</reference>
<protein>
    <submittedName>
        <fullName evidence="2">Uncharacterized protein</fullName>
    </submittedName>
</protein>
<evidence type="ECO:0000313" key="3">
    <source>
        <dbReference type="Proteomes" id="UP001595900"/>
    </source>
</evidence>
<dbReference type="Proteomes" id="UP001595900">
    <property type="component" value="Unassembled WGS sequence"/>
</dbReference>
<name>A0ABV8QA90_9MICO</name>